<dbReference type="PANTHER" id="PTHR30250:SF31">
    <property type="entry name" value="INNER MEMBRANE PROTEIN YGHQ"/>
    <property type="match status" value="1"/>
</dbReference>
<dbReference type="RefSeq" id="WP_199036118.1">
    <property type="nucleotide sequence ID" value="NZ_JAELXS010000003.1"/>
</dbReference>
<gene>
    <name evidence="7" type="ORF">JAO74_05825</name>
</gene>
<evidence type="ECO:0000256" key="5">
    <source>
        <dbReference type="ARBA" id="ARBA00023136"/>
    </source>
</evidence>
<dbReference type="Pfam" id="PF01943">
    <property type="entry name" value="Polysacc_synt"/>
    <property type="match status" value="1"/>
</dbReference>
<feature type="transmembrane region" description="Helical" evidence="6">
    <location>
        <begin position="57"/>
        <end position="80"/>
    </location>
</feature>
<evidence type="ECO:0000313" key="7">
    <source>
        <dbReference type="EMBL" id="MBJ6121308.1"/>
    </source>
</evidence>
<feature type="transmembrane region" description="Helical" evidence="6">
    <location>
        <begin position="386"/>
        <end position="404"/>
    </location>
</feature>
<keyword evidence="3 6" id="KW-0812">Transmembrane</keyword>
<organism evidence="7 8">
    <name type="scientific">Sphingomonas mollis</name>
    <dbReference type="NCBI Taxonomy" id="2795726"/>
    <lineage>
        <taxon>Bacteria</taxon>
        <taxon>Pseudomonadati</taxon>
        <taxon>Pseudomonadota</taxon>
        <taxon>Alphaproteobacteria</taxon>
        <taxon>Sphingomonadales</taxon>
        <taxon>Sphingomonadaceae</taxon>
        <taxon>Sphingomonas</taxon>
    </lineage>
</organism>
<keyword evidence="8" id="KW-1185">Reference proteome</keyword>
<accession>A0ABS0XNJ4</accession>
<feature type="transmembrane region" description="Helical" evidence="6">
    <location>
        <begin position="101"/>
        <end position="124"/>
    </location>
</feature>
<evidence type="ECO:0000256" key="1">
    <source>
        <dbReference type="ARBA" id="ARBA00004651"/>
    </source>
</evidence>
<evidence type="ECO:0000256" key="3">
    <source>
        <dbReference type="ARBA" id="ARBA00022692"/>
    </source>
</evidence>
<proteinExistence type="predicted"/>
<keyword evidence="4 6" id="KW-1133">Transmembrane helix</keyword>
<dbReference type="EMBL" id="JAELXS010000003">
    <property type="protein sequence ID" value="MBJ6121308.1"/>
    <property type="molecule type" value="Genomic_DNA"/>
</dbReference>
<feature type="transmembrane region" description="Helical" evidence="6">
    <location>
        <begin position="192"/>
        <end position="211"/>
    </location>
</feature>
<comment type="caution">
    <text evidence="7">The sequence shown here is derived from an EMBL/GenBank/DDBJ whole genome shotgun (WGS) entry which is preliminary data.</text>
</comment>
<feature type="transmembrane region" description="Helical" evidence="6">
    <location>
        <begin position="410"/>
        <end position="429"/>
    </location>
</feature>
<evidence type="ECO:0000256" key="4">
    <source>
        <dbReference type="ARBA" id="ARBA00022989"/>
    </source>
</evidence>
<name>A0ABS0XNJ4_9SPHN</name>
<comment type="subcellular location">
    <subcellularLocation>
        <location evidence="1">Cell membrane</location>
        <topology evidence="1">Multi-pass membrane protein</topology>
    </subcellularLocation>
</comment>
<dbReference type="InterPro" id="IPR050833">
    <property type="entry name" value="Poly_Biosynth_Transport"/>
</dbReference>
<dbReference type="Proteomes" id="UP000640426">
    <property type="component" value="Unassembled WGS sequence"/>
</dbReference>
<dbReference type="PANTHER" id="PTHR30250">
    <property type="entry name" value="PST FAMILY PREDICTED COLANIC ACID TRANSPORTER"/>
    <property type="match status" value="1"/>
</dbReference>
<feature type="transmembrane region" description="Helical" evidence="6">
    <location>
        <begin position="355"/>
        <end position="374"/>
    </location>
</feature>
<evidence type="ECO:0000256" key="6">
    <source>
        <dbReference type="SAM" id="Phobius"/>
    </source>
</evidence>
<reference evidence="8" key="1">
    <citation type="submission" date="2020-12" db="EMBL/GenBank/DDBJ databases">
        <title>Hymenobacter sp.</title>
        <authorList>
            <person name="Kim M.K."/>
        </authorList>
    </citation>
    <scope>NUCLEOTIDE SEQUENCE [LARGE SCALE GENOMIC DNA]</scope>
    <source>
        <strain evidence="8">BT553</strain>
    </source>
</reference>
<protein>
    <submittedName>
        <fullName evidence="7">Oligosaccharide flippase family protein</fullName>
    </submittedName>
</protein>
<feature type="transmembrane region" description="Helical" evidence="6">
    <location>
        <begin position="314"/>
        <end position="335"/>
    </location>
</feature>
<evidence type="ECO:0000313" key="8">
    <source>
        <dbReference type="Proteomes" id="UP000640426"/>
    </source>
</evidence>
<feature type="transmembrane region" description="Helical" evidence="6">
    <location>
        <begin position="136"/>
        <end position="156"/>
    </location>
</feature>
<evidence type="ECO:0000256" key="2">
    <source>
        <dbReference type="ARBA" id="ARBA00022475"/>
    </source>
</evidence>
<keyword evidence="2" id="KW-1003">Cell membrane</keyword>
<feature type="transmembrane region" description="Helical" evidence="6">
    <location>
        <begin position="24"/>
        <end position="45"/>
    </location>
</feature>
<sequence>MDLMRPSAELESRAGIWRSIGQNLGWMLASRGLVAVLSLVYLGIAARSLGIAGFGRFSLISGAAQALSALVAFQSWQVVIQFGTAISPKSEARLGRLFRSCVFLDVFSAVIGSLLAFAILEIWSEQLGIGPTLKRAALIYCVIQVFAIRSSAVGILRLRDRFALASMADSTMPVVRVIGSVLVMVFHPTIQGFLAVWAAGEIATSAVYWYMVHRTGDLRLILRERSITRGIREHPRFIQFAISTNASATLGMATKQIPLLIVGSELGVAAAGAFRLASQLAQALTKLGQMMSRAALPQVVLAVRTEREDVIRRLTLRTVAASILVGTITTVLAIMLGEPVLRLVGGRDFVHGSSIIVWMAAAGSVDLVAIGLDTLMTARGEAGRVFLIRILGAGLMFATAILLLPSMGEIGMAAAILTGSLTVTGMMLLSRTRQPS</sequence>
<dbReference type="InterPro" id="IPR002797">
    <property type="entry name" value="Polysacc_synth"/>
</dbReference>
<keyword evidence="5 6" id="KW-0472">Membrane</keyword>